<proteinExistence type="predicted"/>
<evidence type="ECO:0000256" key="1">
    <source>
        <dbReference type="SAM" id="SignalP"/>
    </source>
</evidence>
<dbReference type="Gene3D" id="2.60.270.20">
    <property type="entry name" value="Cytolysin/lectin"/>
    <property type="match status" value="1"/>
</dbReference>
<dbReference type="SUPFAM" id="SSF63724">
    <property type="entry name" value="Cytolysin/lectin"/>
    <property type="match status" value="1"/>
</dbReference>
<evidence type="ECO:0000313" key="3">
    <source>
        <dbReference type="Proteomes" id="UP000284842"/>
    </source>
</evidence>
<dbReference type="OrthoDB" id="2972664at2759"/>
<dbReference type="InterPro" id="IPR015926">
    <property type="entry name" value="Cytolysin/lectin"/>
</dbReference>
<keyword evidence="1" id="KW-0732">Signal</keyword>
<evidence type="ECO:0000313" key="2">
    <source>
        <dbReference type="EMBL" id="PPQ66974.1"/>
    </source>
</evidence>
<dbReference type="Pfam" id="PF07367">
    <property type="entry name" value="FB_lectin"/>
    <property type="match status" value="1"/>
</dbReference>
<feature type="chain" id="PRO_5019210934" evidence="1">
    <location>
        <begin position="19"/>
        <end position="425"/>
    </location>
</feature>
<dbReference type="Proteomes" id="UP000284842">
    <property type="component" value="Unassembled WGS sequence"/>
</dbReference>
<protein>
    <submittedName>
        <fullName evidence="2">Uncharacterized protein</fullName>
    </submittedName>
</protein>
<dbReference type="EMBL" id="NHTK01006029">
    <property type="protein sequence ID" value="PPQ66974.1"/>
    <property type="molecule type" value="Genomic_DNA"/>
</dbReference>
<dbReference type="InterPro" id="IPR009960">
    <property type="entry name" value="Fruit_body_lectin_fun"/>
</dbReference>
<comment type="caution">
    <text evidence="2">The sequence shown here is derived from an EMBL/GenBank/DDBJ whole genome shotgun (WGS) entry which is preliminary data.</text>
</comment>
<dbReference type="AlphaFoldDB" id="A0A409VL31"/>
<sequence>MLTFRTTSLLSLLQIVLAVNIPFFADIDVTKDIAQHIACKDADPDTFASFRYGDGPPEVVQFNQCVQIRRDGQVMTNAVYCKPATCYPFADESCMEGPSTPLPIPFPAPFDSLDVADFSELLGQSAYCSPNGMPNPLGALPGFLVQLVVAVNIPLVGDVDATKDVAQYKACKDADSDTFASIRFGDGPPEAVKFNQCVPFRRDGQAVTNAVSCKPATCYPFADEGCTVGPSAPLPIPFPAPLEIFNAADFAELSLGQSAYCSPNNIPSPLGSLTGLLEQSLSQMSYKITVRIYQTNPNAFFQVVEKTVWNYANGGTWTESNGQHVLTMGGSGTSGTLRFLSDNGENFIVALGVHNYKRWCDIVTNLKNDQTGIIINPQYYNSGPRAYQREKQLSSYDVNNAQERNFAVTFTEGDGHDLACNIIIG</sequence>
<name>A0A409VL31_9AGAR</name>
<dbReference type="InParanoid" id="A0A409VL31"/>
<gene>
    <name evidence="2" type="ORF">CVT24_008388</name>
</gene>
<organism evidence="2 3">
    <name type="scientific">Panaeolus cyanescens</name>
    <dbReference type="NCBI Taxonomy" id="181874"/>
    <lineage>
        <taxon>Eukaryota</taxon>
        <taxon>Fungi</taxon>
        <taxon>Dikarya</taxon>
        <taxon>Basidiomycota</taxon>
        <taxon>Agaricomycotina</taxon>
        <taxon>Agaricomycetes</taxon>
        <taxon>Agaricomycetidae</taxon>
        <taxon>Agaricales</taxon>
        <taxon>Agaricineae</taxon>
        <taxon>Galeropsidaceae</taxon>
        <taxon>Panaeolus</taxon>
    </lineage>
</organism>
<keyword evidence="3" id="KW-1185">Reference proteome</keyword>
<dbReference type="STRING" id="181874.A0A409VL31"/>
<reference evidence="2 3" key="1">
    <citation type="journal article" date="2018" name="Evol. Lett.">
        <title>Horizontal gene cluster transfer increased hallucinogenic mushroom diversity.</title>
        <authorList>
            <person name="Reynolds H.T."/>
            <person name="Vijayakumar V."/>
            <person name="Gluck-Thaler E."/>
            <person name="Korotkin H.B."/>
            <person name="Matheny P.B."/>
            <person name="Slot J.C."/>
        </authorList>
    </citation>
    <scope>NUCLEOTIDE SEQUENCE [LARGE SCALE GENOMIC DNA]</scope>
    <source>
        <strain evidence="2 3">2629</strain>
    </source>
</reference>
<feature type="signal peptide" evidence="1">
    <location>
        <begin position="1"/>
        <end position="18"/>
    </location>
</feature>
<accession>A0A409VL31</accession>